<proteinExistence type="predicted"/>
<evidence type="ECO:0000313" key="5">
    <source>
        <dbReference type="EMBL" id="SEC29930.1"/>
    </source>
</evidence>
<keyword evidence="6" id="KW-1185">Reference proteome</keyword>
<feature type="transmembrane region" description="Helical" evidence="3">
    <location>
        <begin position="122"/>
        <end position="141"/>
    </location>
</feature>
<dbReference type="Gene3D" id="2.60.120.200">
    <property type="match status" value="1"/>
</dbReference>
<evidence type="ECO:0000256" key="1">
    <source>
        <dbReference type="ARBA" id="ARBA00022729"/>
    </source>
</evidence>
<keyword evidence="1" id="KW-0732">Signal</keyword>
<feature type="transmembrane region" description="Helical" evidence="3">
    <location>
        <begin position="12"/>
        <end position="34"/>
    </location>
</feature>
<evidence type="ECO:0000256" key="2">
    <source>
        <dbReference type="ARBA" id="ARBA00023157"/>
    </source>
</evidence>
<dbReference type="SUPFAM" id="SSF49899">
    <property type="entry name" value="Concanavalin A-like lectins/glucanases"/>
    <property type="match status" value="1"/>
</dbReference>
<protein>
    <submittedName>
        <fullName evidence="5">Peptidase S24-like</fullName>
    </submittedName>
</protein>
<gene>
    <name evidence="5" type="ORF">SAMN04489745_2531</name>
</gene>
<evidence type="ECO:0000313" key="6">
    <source>
        <dbReference type="Proteomes" id="UP000182652"/>
    </source>
</evidence>
<dbReference type="RefSeq" id="WP_066215730.1">
    <property type="nucleotide sequence ID" value="NZ_FNSN01000003.1"/>
</dbReference>
<dbReference type="GO" id="GO:0006465">
    <property type="term" value="P:signal peptide processing"/>
    <property type="evidence" value="ECO:0007669"/>
    <property type="project" value="InterPro"/>
</dbReference>
<feature type="transmembrane region" description="Helical" evidence="3">
    <location>
        <begin position="283"/>
        <end position="303"/>
    </location>
</feature>
<dbReference type="CDD" id="cd00110">
    <property type="entry name" value="LamG"/>
    <property type="match status" value="1"/>
</dbReference>
<name>A0A1H4RDG9_9MICC</name>
<dbReference type="InterPro" id="IPR019533">
    <property type="entry name" value="Peptidase_S26"/>
</dbReference>
<dbReference type="AlphaFoldDB" id="A0A1H4RDG9"/>
<evidence type="ECO:0000259" key="4">
    <source>
        <dbReference type="SMART" id="SM00560"/>
    </source>
</evidence>
<dbReference type="SMART" id="SM00560">
    <property type="entry name" value="LamGL"/>
    <property type="match status" value="1"/>
</dbReference>
<dbReference type="EMBL" id="FNSN01000003">
    <property type="protein sequence ID" value="SEC29930.1"/>
    <property type="molecule type" value="Genomic_DNA"/>
</dbReference>
<dbReference type="InterPro" id="IPR001791">
    <property type="entry name" value="Laminin_G"/>
</dbReference>
<feature type="transmembrane region" description="Helical" evidence="3">
    <location>
        <begin position="153"/>
        <end position="170"/>
    </location>
</feature>
<dbReference type="Pfam" id="PF13385">
    <property type="entry name" value="Laminin_G_3"/>
    <property type="match status" value="1"/>
</dbReference>
<dbReference type="GO" id="GO:0004252">
    <property type="term" value="F:serine-type endopeptidase activity"/>
    <property type="evidence" value="ECO:0007669"/>
    <property type="project" value="InterPro"/>
</dbReference>
<dbReference type="STRING" id="156980.SAMN04489745_2531"/>
<sequence length="563" mass="59055">MSILVRRRPALALWGAGAGILFVIGVAVFLLSGYRVFAVTTPSMGTTLPVGSLVVVHPQPAYDVGEIATFRVDNRVYTHRIIAETPQRLTTKGDLNGAVDGWRVPTDDVVGSVVWSSRGLGWFARALPWLLIGGLIVEVLARSRRGDAVWKQSVRLGGGSLVVAAISLWLRPWTNMQMLGYRPADSRDGVLMHVVNTGLFPMSAGDQRLSSGQDAVTQVTTTNASGHYVINPLPALEWWQQALVIVVCLVPLLAALVIRPAVAGVAPEGDDDGQDSRTRRRGVILLAVIAALTALAVALVNSLSTHGAFAATVQNSTDTSGTRTFFTCKQAESSLGSASTYGAYALAAGAARSESDFSGSGRTATYLITPTTTSSIGCARDTPAVSASFAGNQCLSIPGLNAGPNTFSLEAWFRTTSTSNGKIIGFGTATNSSADANNDRHLYLDNTGRIVFGVYPNAVRTLSTAAGKSYADGAWHHTVAVLSSAGMRLYVDGVLVGSNTAVTNGEAYNGYWKVGCGTLAGWANGDGTGYNGPSYFTGSIQYAAVYTTALTAAQVSSHYDAGR</sequence>
<keyword evidence="2" id="KW-1015">Disulfide bond</keyword>
<dbReference type="InterPro" id="IPR006558">
    <property type="entry name" value="LamG-like"/>
</dbReference>
<feature type="domain" description="LamG-like jellyroll fold" evidence="4">
    <location>
        <begin position="405"/>
        <end position="553"/>
    </location>
</feature>
<dbReference type="SUPFAM" id="SSF51306">
    <property type="entry name" value="LexA/Signal peptidase"/>
    <property type="match status" value="1"/>
</dbReference>
<dbReference type="CDD" id="cd06530">
    <property type="entry name" value="S26_SPase_I"/>
    <property type="match status" value="1"/>
</dbReference>
<reference evidence="5 6" key="1">
    <citation type="submission" date="2016-10" db="EMBL/GenBank/DDBJ databases">
        <authorList>
            <person name="de Groot N.N."/>
        </authorList>
    </citation>
    <scope>NUCLEOTIDE SEQUENCE [LARGE SCALE GENOMIC DNA]</scope>
    <source>
        <strain evidence="5 6">DSM 10495</strain>
    </source>
</reference>
<dbReference type="InterPro" id="IPR013320">
    <property type="entry name" value="ConA-like_dom_sf"/>
</dbReference>
<organism evidence="5 6">
    <name type="scientific">Arthrobacter woluwensis</name>
    <dbReference type="NCBI Taxonomy" id="156980"/>
    <lineage>
        <taxon>Bacteria</taxon>
        <taxon>Bacillati</taxon>
        <taxon>Actinomycetota</taxon>
        <taxon>Actinomycetes</taxon>
        <taxon>Micrococcales</taxon>
        <taxon>Micrococcaceae</taxon>
        <taxon>Arthrobacter</taxon>
    </lineage>
</organism>
<accession>A0A1H4RDG9</accession>
<feature type="transmembrane region" description="Helical" evidence="3">
    <location>
        <begin position="238"/>
        <end position="262"/>
    </location>
</feature>
<evidence type="ECO:0000256" key="3">
    <source>
        <dbReference type="SAM" id="Phobius"/>
    </source>
</evidence>
<keyword evidence="3" id="KW-0812">Transmembrane</keyword>
<keyword evidence="3" id="KW-0472">Membrane</keyword>
<dbReference type="InterPro" id="IPR036286">
    <property type="entry name" value="LexA/Signal_pep-like_sf"/>
</dbReference>
<dbReference type="Proteomes" id="UP000182652">
    <property type="component" value="Unassembled WGS sequence"/>
</dbReference>
<keyword evidence="3" id="KW-1133">Transmembrane helix</keyword>